<evidence type="ECO:0000313" key="3">
    <source>
        <dbReference type="Proteomes" id="UP000635278"/>
    </source>
</evidence>
<dbReference type="InterPro" id="IPR013785">
    <property type="entry name" value="Aldolase_TIM"/>
</dbReference>
<dbReference type="Proteomes" id="UP000635278">
    <property type="component" value="Unassembled WGS sequence"/>
</dbReference>
<dbReference type="Pfam" id="PF02581">
    <property type="entry name" value="TMP-TENI"/>
    <property type="match status" value="1"/>
</dbReference>
<reference evidence="2 3" key="1">
    <citation type="journal article" date="2020" name="Int. J. Syst. Evol. Microbiol.">
        <title>Novel acetic acid bacteria from cider fermentations: Acetobacter conturbans sp. nov. and Acetobacter fallax sp. nov.</title>
        <authorList>
            <person name="Sombolestani A.S."/>
            <person name="Cleenwerck I."/>
            <person name="Cnockaert M."/>
            <person name="Borremans W."/>
            <person name="Wieme A.D."/>
            <person name="De Vuyst L."/>
            <person name="Vandamme P."/>
        </authorList>
    </citation>
    <scope>NUCLEOTIDE SEQUENCE [LARGE SCALE GENOMIC DNA]</scope>
    <source>
        <strain evidence="2 3">LMG 30640</strain>
    </source>
</reference>
<organism evidence="2 3">
    <name type="scientific">Acetobacter musti</name>
    <dbReference type="NCBI Taxonomy" id="864732"/>
    <lineage>
        <taxon>Bacteria</taxon>
        <taxon>Pseudomonadati</taxon>
        <taxon>Pseudomonadota</taxon>
        <taxon>Alphaproteobacteria</taxon>
        <taxon>Acetobacterales</taxon>
        <taxon>Acetobacteraceae</taxon>
        <taxon>Acetobacter</taxon>
    </lineage>
</organism>
<feature type="domain" description="Thiamine phosphate synthase/TenI" evidence="1">
    <location>
        <begin position="54"/>
        <end position="202"/>
    </location>
</feature>
<evidence type="ECO:0000259" key="1">
    <source>
        <dbReference type="Pfam" id="PF02581"/>
    </source>
</evidence>
<keyword evidence="3" id="KW-1185">Reference proteome</keyword>
<comment type="caution">
    <text evidence="2">The sequence shown here is derived from an EMBL/GenBank/DDBJ whole genome shotgun (WGS) entry which is preliminary data.</text>
</comment>
<gene>
    <name evidence="2" type="ORF">GOB93_16825</name>
</gene>
<name>A0ABX0JXS3_9PROT</name>
<dbReference type="SUPFAM" id="SSF51391">
    <property type="entry name" value="Thiamin phosphate synthase"/>
    <property type="match status" value="1"/>
</dbReference>
<evidence type="ECO:0000313" key="2">
    <source>
        <dbReference type="EMBL" id="NHN86289.1"/>
    </source>
</evidence>
<dbReference type="InterPro" id="IPR036206">
    <property type="entry name" value="ThiamineP_synth_sf"/>
</dbReference>
<sequence length="254" mass="26504">MRVRGLGLGMRGRAGAEQVRRQGSSGGAYPGLMGEGTMAAARNGTADESGGCELYLVTPVLSDAAAFLPRLGQVLSAFPVAAVRLRLASAPREVLVREIGVLRATIQDCGAALMLDRLPELARETGCDGVHVDGADVPAARRVAGDALQLGAFCGTSRDVAMQAGEDGADYISFGPFSETSGEADIGLLQWWTEMMELPVVAEYAGGLQHGTETARLDQLVRMADFLAVGGDGQARDGVWDAPFPLLDAVRSLG</sequence>
<accession>A0ABX0JXS3</accession>
<protein>
    <submittedName>
        <fullName evidence="2">Thiamine phosphate synthase</fullName>
    </submittedName>
</protein>
<proteinExistence type="predicted"/>
<dbReference type="Gene3D" id="3.20.20.70">
    <property type="entry name" value="Aldolase class I"/>
    <property type="match status" value="1"/>
</dbReference>
<dbReference type="InterPro" id="IPR022998">
    <property type="entry name" value="ThiamineP_synth_TenI"/>
</dbReference>
<dbReference type="EMBL" id="WOTB01000030">
    <property type="protein sequence ID" value="NHN86289.1"/>
    <property type="molecule type" value="Genomic_DNA"/>
</dbReference>
<dbReference type="CDD" id="cd00564">
    <property type="entry name" value="TMP_TenI"/>
    <property type="match status" value="1"/>
</dbReference>